<evidence type="ECO:0000256" key="4">
    <source>
        <dbReference type="ARBA" id="ARBA00022525"/>
    </source>
</evidence>
<keyword evidence="10" id="KW-0812">Transmembrane</keyword>
<keyword evidence="4" id="KW-0964">Secreted</keyword>
<keyword evidence="5" id="KW-0272">Extracellular matrix</keyword>
<accession>A0A183UCK6</accession>
<reference evidence="11 12" key="2">
    <citation type="submission" date="2018-11" db="EMBL/GenBank/DDBJ databases">
        <authorList>
            <consortium name="Pathogen Informatics"/>
        </authorList>
    </citation>
    <scope>NUCLEOTIDE SEQUENCE [LARGE SCALE GENOMIC DNA]</scope>
</reference>
<organism evidence="12 13">
    <name type="scientific">Toxocara canis</name>
    <name type="common">Canine roundworm</name>
    <dbReference type="NCBI Taxonomy" id="6265"/>
    <lineage>
        <taxon>Eukaryota</taxon>
        <taxon>Metazoa</taxon>
        <taxon>Ecdysozoa</taxon>
        <taxon>Nematoda</taxon>
        <taxon>Chromadorea</taxon>
        <taxon>Rhabditida</taxon>
        <taxon>Spirurina</taxon>
        <taxon>Ascaridomorpha</taxon>
        <taxon>Ascaridoidea</taxon>
        <taxon>Toxocaridae</taxon>
        <taxon>Toxocara</taxon>
    </lineage>
</organism>
<protein>
    <recommendedName>
        <fullName evidence="9">Protein Wnt</fullName>
    </recommendedName>
</protein>
<comment type="similarity">
    <text evidence="2 9">Belongs to the Wnt family.</text>
</comment>
<dbReference type="PANTHER" id="PTHR12027">
    <property type="entry name" value="WNT RELATED"/>
    <property type="match status" value="1"/>
</dbReference>
<keyword evidence="8" id="KW-0449">Lipoprotein</keyword>
<evidence type="ECO:0000256" key="5">
    <source>
        <dbReference type="ARBA" id="ARBA00022530"/>
    </source>
</evidence>
<keyword evidence="3 9" id="KW-0217">Developmental protein</keyword>
<proteinExistence type="inferred from homology"/>
<keyword evidence="10" id="KW-1133">Transmembrane helix</keyword>
<keyword evidence="12" id="KW-1185">Reference proteome</keyword>
<evidence type="ECO:0000256" key="7">
    <source>
        <dbReference type="ARBA" id="ARBA00023157"/>
    </source>
</evidence>
<keyword evidence="7" id="KW-1015">Disulfide bond</keyword>
<comment type="subcellular location">
    <subcellularLocation>
        <location evidence="1 9">Secreted</location>
        <location evidence="1 9">Extracellular space</location>
        <location evidence="1 9">Extracellular matrix</location>
    </subcellularLocation>
</comment>
<evidence type="ECO:0000256" key="6">
    <source>
        <dbReference type="ARBA" id="ARBA00022687"/>
    </source>
</evidence>
<dbReference type="EMBL" id="UYWY01019457">
    <property type="protein sequence ID" value="VDM37529.1"/>
    <property type="molecule type" value="Genomic_DNA"/>
</dbReference>
<dbReference type="GO" id="GO:0030182">
    <property type="term" value="P:neuron differentiation"/>
    <property type="evidence" value="ECO:0007669"/>
    <property type="project" value="TreeGrafter"/>
</dbReference>
<dbReference type="Pfam" id="PF00110">
    <property type="entry name" value="wnt"/>
    <property type="match status" value="1"/>
</dbReference>
<dbReference type="Gene3D" id="3.30.2460.20">
    <property type="match status" value="1"/>
</dbReference>
<gene>
    <name evidence="11" type="ORF">TCNE_LOCUS6226</name>
</gene>
<dbReference type="GO" id="GO:0060070">
    <property type="term" value="P:canonical Wnt signaling pathway"/>
    <property type="evidence" value="ECO:0007669"/>
    <property type="project" value="TreeGrafter"/>
</dbReference>
<dbReference type="GO" id="GO:0005109">
    <property type="term" value="F:frizzled binding"/>
    <property type="evidence" value="ECO:0007669"/>
    <property type="project" value="TreeGrafter"/>
</dbReference>
<name>A0A183UCK6_TOXCA</name>
<comment type="function">
    <text evidence="9">Ligand for members of the frizzled family of seven transmembrane receptors.</text>
</comment>
<reference evidence="13" key="1">
    <citation type="submission" date="2016-06" db="UniProtKB">
        <authorList>
            <consortium name="WormBaseParasite"/>
        </authorList>
    </citation>
    <scope>IDENTIFICATION</scope>
</reference>
<dbReference type="PANTHER" id="PTHR12027:SF102">
    <property type="entry name" value="PROTEIN WNT"/>
    <property type="match status" value="1"/>
</dbReference>
<evidence type="ECO:0000256" key="10">
    <source>
        <dbReference type="SAM" id="Phobius"/>
    </source>
</evidence>
<dbReference type="AlphaFoldDB" id="A0A183UCK6"/>
<dbReference type="WBParaSite" id="TCNE_0000622601-mRNA-1">
    <property type="protein sequence ID" value="TCNE_0000622601-mRNA-1"/>
    <property type="gene ID" value="TCNE_0000622601"/>
</dbReference>
<sequence>MDRKGGRLYWKGGAQAAFYEFASCALCGCADGSTTAAGNRRATRLIDTMRRIPLVLFLFLSSSFLMPSPICGAIKWLSLHRIVNLWTEPRHCPKSQAERKVYGLVGYQRFVSVNLERNSNTIKFQARMCRRISELMPVIIRASQSTVSACQKIFADRRWNCSSILLAPHLKPDLTKGTKEQAYVYALSSAAITHHVAKACVSGDLPYCPCGLNSPTVSADATYKWKGCSDNVLYGQRVSREWADAPWRRKPKGARNGTRAQRIYTESLIDELTFINTDFVDSPPASGLPPRAKMNQHNNDVGRQVTQESLYRKCKCHGVSSSCNVRTCWNTLPDIVDVALKLRERYAEAAEMSELLAESGYGSNAMRGEMSKQHLVYLRKSPDYCVEDKRTGSYGTRMRECNVTSPGADGCGSLCCGRGYNTQQVMVEEQCQCKYVHCCYVKCKTCSYLIDKYYCK</sequence>
<evidence type="ECO:0000313" key="11">
    <source>
        <dbReference type="EMBL" id="VDM37529.1"/>
    </source>
</evidence>
<evidence type="ECO:0000313" key="13">
    <source>
        <dbReference type="WBParaSite" id="TCNE_0000622601-mRNA-1"/>
    </source>
</evidence>
<evidence type="ECO:0000256" key="2">
    <source>
        <dbReference type="ARBA" id="ARBA00005683"/>
    </source>
</evidence>
<keyword evidence="6 9" id="KW-0879">Wnt signaling pathway</keyword>
<dbReference type="Proteomes" id="UP000050794">
    <property type="component" value="Unassembled WGS sequence"/>
</dbReference>
<evidence type="ECO:0000256" key="9">
    <source>
        <dbReference type="RuleBase" id="RU003500"/>
    </source>
</evidence>
<dbReference type="GO" id="GO:0000902">
    <property type="term" value="P:cell morphogenesis"/>
    <property type="evidence" value="ECO:0007669"/>
    <property type="project" value="UniProtKB-ARBA"/>
</dbReference>
<evidence type="ECO:0000256" key="3">
    <source>
        <dbReference type="ARBA" id="ARBA00022473"/>
    </source>
</evidence>
<dbReference type="CDD" id="cd19343">
    <property type="entry name" value="Wnt_Wnt11"/>
    <property type="match status" value="1"/>
</dbReference>
<feature type="transmembrane region" description="Helical" evidence="10">
    <location>
        <begin position="54"/>
        <end position="77"/>
    </location>
</feature>
<dbReference type="SMART" id="SM00097">
    <property type="entry name" value="WNT1"/>
    <property type="match status" value="1"/>
</dbReference>
<dbReference type="GO" id="GO:0005615">
    <property type="term" value="C:extracellular space"/>
    <property type="evidence" value="ECO:0007669"/>
    <property type="project" value="TreeGrafter"/>
</dbReference>
<dbReference type="FunFam" id="3.30.2460.20:FF:000001">
    <property type="entry name" value="Wnt homolog"/>
    <property type="match status" value="1"/>
</dbReference>
<dbReference type="InterPro" id="IPR043158">
    <property type="entry name" value="Wnt_C"/>
</dbReference>
<evidence type="ECO:0000256" key="1">
    <source>
        <dbReference type="ARBA" id="ARBA00004498"/>
    </source>
</evidence>
<evidence type="ECO:0000313" key="12">
    <source>
        <dbReference type="Proteomes" id="UP000050794"/>
    </source>
</evidence>
<evidence type="ECO:0000256" key="8">
    <source>
        <dbReference type="ARBA" id="ARBA00023288"/>
    </source>
</evidence>
<dbReference type="GO" id="GO:0005125">
    <property type="term" value="F:cytokine activity"/>
    <property type="evidence" value="ECO:0007669"/>
    <property type="project" value="TreeGrafter"/>
</dbReference>
<dbReference type="InterPro" id="IPR005817">
    <property type="entry name" value="Wnt"/>
</dbReference>
<dbReference type="GO" id="GO:0045165">
    <property type="term" value="P:cell fate commitment"/>
    <property type="evidence" value="ECO:0007669"/>
    <property type="project" value="TreeGrafter"/>
</dbReference>
<dbReference type="PRINTS" id="PR01349">
    <property type="entry name" value="WNTPROTEIN"/>
</dbReference>
<keyword evidence="10" id="KW-0472">Membrane</keyword>